<feature type="region of interest" description="Disordered" evidence="1">
    <location>
        <begin position="1"/>
        <end position="28"/>
    </location>
</feature>
<dbReference type="AlphaFoldDB" id="A0A915I8P2"/>
<proteinExistence type="predicted"/>
<evidence type="ECO:0000256" key="1">
    <source>
        <dbReference type="SAM" id="MobiDB-lite"/>
    </source>
</evidence>
<protein>
    <submittedName>
        <fullName evidence="3">Uncharacterized protein</fullName>
    </submittedName>
</protein>
<dbReference type="WBParaSite" id="nRc.2.0.1.t10128-RA">
    <property type="protein sequence ID" value="nRc.2.0.1.t10128-RA"/>
    <property type="gene ID" value="nRc.2.0.1.g10128"/>
</dbReference>
<dbReference type="Proteomes" id="UP000887565">
    <property type="component" value="Unplaced"/>
</dbReference>
<accession>A0A915I8P2</accession>
<sequence>MEMEKKAEMKKKKGSIMPTKPAIPPKYQMKPSLTANKICCNDTNTLFGEKSFASKSNIRNLLNAGDQIGGWVTASCIGISSSRIDFHVLYETIVSVRNTRTGQLKKNRYHFKTHEKTFDHDK</sequence>
<evidence type="ECO:0000313" key="2">
    <source>
        <dbReference type="Proteomes" id="UP000887565"/>
    </source>
</evidence>
<name>A0A915I8P2_ROMCU</name>
<organism evidence="2 3">
    <name type="scientific">Romanomermis culicivorax</name>
    <name type="common">Nematode worm</name>
    <dbReference type="NCBI Taxonomy" id="13658"/>
    <lineage>
        <taxon>Eukaryota</taxon>
        <taxon>Metazoa</taxon>
        <taxon>Ecdysozoa</taxon>
        <taxon>Nematoda</taxon>
        <taxon>Enoplea</taxon>
        <taxon>Dorylaimia</taxon>
        <taxon>Mermithida</taxon>
        <taxon>Mermithoidea</taxon>
        <taxon>Mermithidae</taxon>
        <taxon>Romanomermis</taxon>
    </lineage>
</organism>
<keyword evidence="2" id="KW-1185">Reference proteome</keyword>
<evidence type="ECO:0000313" key="3">
    <source>
        <dbReference type="WBParaSite" id="nRc.2.0.1.t10128-RA"/>
    </source>
</evidence>
<reference evidence="3" key="1">
    <citation type="submission" date="2022-11" db="UniProtKB">
        <authorList>
            <consortium name="WormBaseParasite"/>
        </authorList>
    </citation>
    <scope>IDENTIFICATION</scope>
</reference>